<proteinExistence type="predicted"/>
<protein>
    <submittedName>
        <fullName evidence="1">Uncharacterized protein</fullName>
    </submittedName>
</protein>
<feature type="non-terminal residue" evidence="1">
    <location>
        <position position="1"/>
    </location>
</feature>
<dbReference type="EMBL" id="BKCJ010554963">
    <property type="protein sequence ID" value="GFB11383.1"/>
    <property type="molecule type" value="Genomic_DNA"/>
</dbReference>
<name>A0A699KYR9_TANCI</name>
<dbReference type="AlphaFoldDB" id="A0A699KYR9"/>
<gene>
    <name evidence="1" type="ORF">Tci_683354</name>
</gene>
<sequence length="40" mass="4429">YKVQRYEVQMAAEGSVPGVDPEGSRMPRSTLSLVDMDIES</sequence>
<accession>A0A699KYR9</accession>
<organism evidence="1">
    <name type="scientific">Tanacetum cinerariifolium</name>
    <name type="common">Dalmatian daisy</name>
    <name type="synonym">Chrysanthemum cinerariifolium</name>
    <dbReference type="NCBI Taxonomy" id="118510"/>
    <lineage>
        <taxon>Eukaryota</taxon>
        <taxon>Viridiplantae</taxon>
        <taxon>Streptophyta</taxon>
        <taxon>Embryophyta</taxon>
        <taxon>Tracheophyta</taxon>
        <taxon>Spermatophyta</taxon>
        <taxon>Magnoliopsida</taxon>
        <taxon>eudicotyledons</taxon>
        <taxon>Gunneridae</taxon>
        <taxon>Pentapetalae</taxon>
        <taxon>asterids</taxon>
        <taxon>campanulids</taxon>
        <taxon>Asterales</taxon>
        <taxon>Asteraceae</taxon>
        <taxon>Asteroideae</taxon>
        <taxon>Anthemideae</taxon>
        <taxon>Anthemidinae</taxon>
        <taxon>Tanacetum</taxon>
    </lineage>
</organism>
<comment type="caution">
    <text evidence="1">The sequence shown here is derived from an EMBL/GenBank/DDBJ whole genome shotgun (WGS) entry which is preliminary data.</text>
</comment>
<evidence type="ECO:0000313" key="1">
    <source>
        <dbReference type="EMBL" id="GFB11383.1"/>
    </source>
</evidence>
<reference evidence="1" key="1">
    <citation type="journal article" date="2019" name="Sci. Rep.">
        <title>Draft genome of Tanacetum cinerariifolium, the natural source of mosquito coil.</title>
        <authorList>
            <person name="Yamashiro T."/>
            <person name="Shiraishi A."/>
            <person name="Satake H."/>
            <person name="Nakayama K."/>
        </authorList>
    </citation>
    <scope>NUCLEOTIDE SEQUENCE</scope>
</reference>